<reference evidence="2 3" key="1">
    <citation type="journal article" date="2011" name="Stand. Genomic Sci.">
        <title>Complete genome sequence of Desulfobulbus propionicus type strain (1pr3).</title>
        <authorList>
            <person name="Pagani I."/>
            <person name="Lapidus A."/>
            <person name="Nolan M."/>
            <person name="Lucas S."/>
            <person name="Hammon N."/>
            <person name="Deshpande S."/>
            <person name="Cheng J.F."/>
            <person name="Chertkov O."/>
            <person name="Davenport K."/>
            <person name="Tapia R."/>
            <person name="Han C."/>
            <person name="Goodwin L."/>
            <person name="Pitluck S."/>
            <person name="Liolios K."/>
            <person name="Mavromatis K."/>
            <person name="Ivanova N."/>
            <person name="Mikhailova N."/>
            <person name="Pati A."/>
            <person name="Chen A."/>
            <person name="Palaniappan K."/>
            <person name="Land M."/>
            <person name="Hauser L."/>
            <person name="Chang Y.J."/>
            <person name="Jeffries C.D."/>
            <person name="Detter J.C."/>
            <person name="Brambilla E."/>
            <person name="Kannan K.P."/>
            <person name="Djao O.D."/>
            <person name="Rohde M."/>
            <person name="Pukall R."/>
            <person name="Spring S."/>
            <person name="Goker M."/>
            <person name="Sikorski J."/>
            <person name="Woyke T."/>
            <person name="Bristow J."/>
            <person name="Eisen J.A."/>
            <person name="Markowitz V."/>
            <person name="Hugenholtz P."/>
            <person name="Kyrpides N.C."/>
            <person name="Klenk H.P."/>
        </authorList>
    </citation>
    <scope>NUCLEOTIDE SEQUENCE [LARGE SCALE GENOMIC DNA]</scope>
    <source>
        <strain evidence="3">ATCC 33891 / DSM 2032 / 1pr3</strain>
    </source>
</reference>
<sequence>MKRMAFGITLFAVLLLFGDRLTHASEAQAALTGRTSVYRYEIPESLSPEEKNWFKTFQEGNFLSEGWQQISAEIMAKTPPEQRSAQKIALDNLGRKIGMEWSRANDVRKVDSTMLQEWGDILRTTARKNPQQLASAIAYIDQEVDAVLD</sequence>
<keyword evidence="3" id="KW-1185">Reference proteome</keyword>
<feature type="chain" id="PRO_5031304528" evidence="1">
    <location>
        <begin position="25"/>
        <end position="149"/>
    </location>
</feature>
<dbReference type="RefSeq" id="WP_015723775.1">
    <property type="nucleotide sequence ID" value="NC_014972.1"/>
</dbReference>
<protein>
    <submittedName>
        <fullName evidence="2">Uncharacterized protein</fullName>
    </submittedName>
</protein>
<name>A0A7U4DNR7_DESPD</name>
<evidence type="ECO:0000313" key="3">
    <source>
        <dbReference type="Proteomes" id="UP000006365"/>
    </source>
</evidence>
<evidence type="ECO:0000313" key="2">
    <source>
        <dbReference type="EMBL" id="ADW17232.1"/>
    </source>
</evidence>
<dbReference type="Proteomes" id="UP000006365">
    <property type="component" value="Chromosome"/>
</dbReference>
<dbReference type="AlphaFoldDB" id="A0A7U4DNR7"/>
<organism evidence="2 3">
    <name type="scientific">Desulfobulbus propionicus (strain ATCC 33891 / DSM 2032 / VKM B-1956 / 1pr3)</name>
    <dbReference type="NCBI Taxonomy" id="577650"/>
    <lineage>
        <taxon>Bacteria</taxon>
        <taxon>Pseudomonadati</taxon>
        <taxon>Thermodesulfobacteriota</taxon>
        <taxon>Desulfobulbia</taxon>
        <taxon>Desulfobulbales</taxon>
        <taxon>Desulfobulbaceae</taxon>
        <taxon>Desulfobulbus</taxon>
    </lineage>
</organism>
<dbReference type="EMBL" id="CP002364">
    <property type="protein sequence ID" value="ADW17232.1"/>
    <property type="molecule type" value="Genomic_DNA"/>
</dbReference>
<feature type="signal peptide" evidence="1">
    <location>
        <begin position="1"/>
        <end position="24"/>
    </location>
</feature>
<dbReference type="KEGG" id="dpr:Despr_1060"/>
<gene>
    <name evidence="2" type="ordered locus">Despr_1060</name>
</gene>
<accession>A0A7U4DNR7</accession>
<keyword evidence="1" id="KW-0732">Signal</keyword>
<proteinExistence type="predicted"/>
<evidence type="ECO:0000256" key="1">
    <source>
        <dbReference type="SAM" id="SignalP"/>
    </source>
</evidence>